<dbReference type="CDD" id="cd16415">
    <property type="entry name" value="HAD_dREG-2_like"/>
    <property type="match status" value="1"/>
</dbReference>
<dbReference type="Gene3D" id="1.10.150.720">
    <property type="entry name" value="Haloacid dehalogenase-like hydrolase"/>
    <property type="match status" value="1"/>
</dbReference>
<name>A0A382FX17_9ZZZZ</name>
<dbReference type="EMBL" id="UINC01052005">
    <property type="protein sequence ID" value="SVB66813.1"/>
    <property type="molecule type" value="Genomic_DNA"/>
</dbReference>
<dbReference type="NCBIfam" id="TIGR02252">
    <property type="entry name" value="DREG-2"/>
    <property type="match status" value="1"/>
</dbReference>
<dbReference type="InterPro" id="IPR023214">
    <property type="entry name" value="HAD_sf"/>
</dbReference>
<accession>A0A382FX17</accession>
<sequence>VGHVYAAVAARHGVRAAPEELTHRFVDAWNRKEDFYYTKDDWAALVDDTFVGLTTTLPSQSFFDELYLRFAEPDCWHVYEDVIPILTALRERGVRLAVISNWDVRLRPLLGALNLADWFEGIHVSSEIGTTKPDRRIFQAAINSFGLPASHILHVGDSEIEDYRGAQASGMQSRWLCRNCDKPSASAINSLASLV</sequence>
<dbReference type="InterPro" id="IPR044924">
    <property type="entry name" value="HAD-SF_hydro_IA_REG-2-like_cap"/>
</dbReference>
<feature type="non-terminal residue" evidence="1">
    <location>
        <position position="1"/>
    </location>
</feature>
<dbReference type="AlphaFoldDB" id="A0A382FX17"/>
<dbReference type="Pfam" id="PF00702">
    <property type="entry name" value="Hydrolase"/>
    <property type="match status" value="1"/>
</dbReference>
<gene>
    <name evidence="1" type="ORF">METZ01_LOCUS219667</name>
</gene>
<dbReference type="SUPFAM" id="SSF56784">
    <property type="entry name" value="HAD-like"/>
    <property type="match status" value="1"/>
</dbReference>
<reference evidence="1" key="1">
    <citation type="submission" date="2018-05" db="EMBL/GenBank/DDBJ databases">
        <authorList>
            <person name="Lanie J.A."/>
            <person name="Ng W.-L."/>
            <person name="Kazmierczak K.M."/>
            <person name="Andrzejewski T.M."/>
            <person name="Davidsen T.M."/>
            <person name="Wayne K.J."/>
            <person name="Tettelin H."/>
            <person name="Glass J.I."/>
            <person name="Rusch D."/>
            <person name="Podicherti R."/>
            <person name="Tsui H.-C.T."/>
            <person name="Winkler M.E."/>
        </authorList>
    </citation>
    <scope>NUCLEOTIDE SEQUENCE</scope>
</reference>
<dbReference type="InterPro" id="IPR011949">
    <property type="entry name" value="HAD-SF_hydro_IA_REG-2-like"/>
</dbReference>
<dbReference type="PRINTS" id="PR00413">
    <property type="entry name" value="HADHALOGNASE"/>
</dbReference>
<dbReference type="PANTHER" id="PTHR46649">
    <property type="match status" value="1"/>
</dbReference>
<dbReference type="Gene3D" id="3.40.50.1000">
    <property type="entry name" value="HAD superfamily/HAD-like"/>
    <property type="match status" value="1"/>
</dbReference>
<dbReference type="PANTHER" id="PTHR46649:SF4">
    <property type="entry name" value="HALOACID DEHALOGENASE-LIKE HYDROLASE (HAD) SUPERFAMILY PROTEIN"/>
    <property type="match status" value="1"/>
</dbReference>
<proteinExistence type="predicted"/>
<dbReference type="InterPro" id="IPR036412">
    <property type="entry name" value="HAD-like_sf"/>
</dbReference>
<evidence type="ECO:0008006" key="2">
    <source>
        <dbReference type="Google" id="ProtNLM"/>
    </source>
</evidence>
<evidence type="ECO:0000313" key="1">
    <source>
        <dbReference type="EMBL" id="SVB66813.1"/>
    </source>
</evidence>
<protein>
    <recommendedName>
        <fullName evidence="2">HAD family hydrolase</fullName>
    </recommendedName>
</protein>
<organism evidence="1">
    <name type="scientific">marine metagenome</name>
    <dbReference type="NCBI Taxonomy" id="408172"/>
    <lineage>
        <taxon>unclassified sequences</taxon>
        <taxon>metagenomes</taxon>
        <taxon>ecological metagenomes</taxon>
    </lineage>
</organism>
<dbReference type="InterPro" id="IPR006439">
    <property type="entry name" value="HAD-SF_hydro_IA"/>
</dbReference>
<dbReference type="NCBIfam" id="TIGR01549">
    <property type="entry name" value="HAD-SF-IA-v1"/>
    <property type="match status" value="1"/>
</dbReference>